<comment type="similarity">
    <text evidence="2">Belongs to the SusD family.</text>
</comment>
<gene>
    <name evidence="8" type="ORF">KM029_21140</name>
</gene>
<evidence type="ECO:0000256" key="5">
    <source>
        <dbReference type="ARBA" id="ARBA00023237"/>
    </source>
</evidence>
<dbReference type="SUPFAM" id="SSF48452">
    <property type="entry name" value="TPR-like"/>
    <property type="match status" value="1"/>
</dbReference>
<organism evidence="8 9">
    <name type="scientific">Flammeovirga kamogawensis</name>
    <dbReference type="NCBI Taxonomy" id="373891"/>
    <lineage>
        <taxon>Bacteria</taxon>
        <taxon>Pseudomonadati</taxon>
        <taxon>Bacteroidota</taxon>
        <taxon>Cytophagia</taxon>
        <taxon>Cytophagales</taxon>
        <taxon>Flammeovirgaceae</taxon>
        <taxon>Flammeovirga</taxon>
    </lineage>
</organism>
<feature type="domain" description="RagB/SusD" evidence="6">
    <location>
        <begin position="384"/>
        <end position="553"/>
    </location>
</feature>
<evidence type="ECO:0000256" key="1">
    <source>
        <dbReference type="ARBA" id="ARBA00004442"/>
    </source>
</evidence>
<name>A0ABX8H428_9BACT</name>
<evidence type="ECO:0000313" key="8">
    <source>
        <dbReference type="EMBL" id="QWG10191.1"/>
    </source>
</evidence>
<dbReference type="Pfam" id="PF14322">
    <property type="entry name" value="SusD-like_3"/>
    <property type="match status" value="1"/>
</dbReference>
<dbReference type="Pfam" id="PF07980">
    <property type="entry name" value="SusD_RagB"/>
    <property type="match status" value="1"/>
</dbReference>
<evidence type="ECO:0000256" key="3">
    <source>
        <dbReference type="ARBA" id="ARBA00022729"/>
    </source>
</evidence>
<accession>A0ABX8H428</accession>
<evidence type="ECO:0000259" key="6">
    <source>
        <dbReference type="Pfam" id="PF07980"/>
    </source>
</evidence>
<evidence type="ECO:0000256" key="2">
    <source>
        <dbReference type="ARBA" id="ARBA00006275"/>
    </source>
</evidence>
<keyword evidence="4" id="KW-0472">Membrane</keyword>
<dbReference type="InterPro" id="IPR033985">
    <property type="entry name" value="SusD-like_N"/>
</dbReference>
<reference evidence="8 9" key="1">
    <citation type="submission" date="2021-05" db="EMBL/GenBank/DDBJ databases">
        <title>Comparative genomic studies on the polysaccharide-degrading batcterial strains of the Flammeovirga genus.</title>
        <authorList>
            <person name="Zewei F."/>
            <person name="Zheng Z."/>
            <person name="Yu L."/>
            <person name="Ruyue G."/>
            <person name="Yanhong M."/>
            <person name="Yuanyuan C."/>
            <person name="Jingyan G."/>
            <person name="Wenjun H."/>
        </authorList>
    </citation>
    <scope>NUCLEOTIDE SEQUENCE [LARGE SCALE GENOMIC DNA]</scope>
    <source>
        <strain evidence="8 9">YS10</strain>
    </source>
</reference>
<dbReference type="EMBL" id="CP076129">
    <property type="protein sequence ID" value="QWG10191.1"/>
    <property type="molecule type" value="Genomic_DNA"/>
</dbReference>
<keyword evidence="5" id="KW-0998">Cell outer membrane</keyword>
<evidence type="ECO:0000313" key="9">
    <source>
        <dbReference type="Proteomes" id="UP000682802"/>
    </source>
</evidence>
<protein>
    <submittedName>
        <fullName evidence="8">RagB/SusD family nutrient uptake outer membrane protein</fullName>
    </submittedName>
</protein>
<keyword evidence="3" id="KW-0732">Signal</keyword>
<feature type="domain" description="SusD-like N-terminal" evidence="7">
    <location>
        <begin position="91"/>
        <end position="221"/>
    </location>
</feature>
<evidence type="ECO:0000256" key="4">
    <source>
        <dbReference type="ARBA" id="ARBA00023136"/>
    </source>
</evidence>
<dbReference type="RefSeq" id="WP_144075802.1">
    <property type="nucleotide sequence ID" value="NZ_CP076129.1"/>
</dbReference>
<proteinExistence type="inferred from homology"/>
<comment type="subcellular location">
    <subcellularLocation>
        <location evidence="1">Cell outer membrane</location>
    </subcellularLocation>
</comment>
<dbReference type="InterPro" id="IPR012944">
    <property type="entry name" value="SusD_RagB_dom"/>
</dbReference>
<dbReference type="Proteomes" id="UP000682802">
    <property type="component" value="Chromosome 2"/>
</dbReference>
<dbReference type="Gene3D" id="1.25.40.390">
    <property type="match status" value="1"/>
</dbReference>
<sequence>MIKINKKLTVVGALCLSMLSGCGEKFLTQENLTEVSTDTYYKNSGEIFEALTGVYNALPTEGGRDNPTLVANVMSDDCFGGGGPDDPDVQAMDNFQNNVENKYAELWGNSYKGIFRVNTIIANFDNSVFEDEEVKNQLLGEAHFLRAFYYLRLAQFFGEAPLILKPEPTDNPKASADELFGQIALDFKMAIDVMPANKYSSDMNGRATKWSAEGMMARAFLFYTGKYNKSSIVLSDGSTLTKDQVKTWIDDCIKNSGHDLIDDFRNIWPYSYANEDYAYAKDNNLSWVDDASGNEEVLFSIKYSILGANDGNGSLSYSNQLVLYTAMRGQDGLLPFGMGWGWGPANADLWNSYEDGDLRKEGSIISVENPTEGISEDYVWGQWDCFHETGYWNKKYTPIVVNTLDPDGNTIVKGMFYDLYGSPDDFQTWNIQDEMLLRFSDVLLMAAELGVNANENFNRVRARAGLGTKDPSLENIKAERRHELAFEGLRYFDLQRWGDAETAINKSNGTIVKTRNIDTPYEVNYRPETNGFLPIPESEIRLSGGVLIQNPGW</sequence>
<keyword evidence="9" id="KW-1185">Reference proteome</keyword>
<dbReference type="InterPro" id="IPR011990">
    <property type="entry name" value="TPR-like_helical_dom_sf"/>
</dbReference>
<evidence type="ECO:0000259" key="7">
    <source>
        <dbReference type="Pfam" id="PF14322"/>
    </source>
</evidence>
<dbReference type="PROSITE" id="PS51257">
    <property type="entry name" value="PROKAR_LIPOPROTEIN"/>
    <property type="match status" value="1"/>
</dbReference>